<reference evidence="2 3" key="1">
    <citation type="submission" date="2019-08" db="EMBL/GenBank/DDBJ databases">
        <title>Professor.</title>
        <authorList>
            <person name="Park J.S."/>
        </authorList>
    </citation>
    <scope>NUCLEOTIDE SEQUENCE [LARGE SCALE GENOMIC DNA]</scope>
    <source>
        <strain evidence="2 3">176CP5-101</strain>
    </source>
</reference>
<name>A0A5C8V4Q5_9FLAO</name>
<dbReference type="AlphaFoldDB" id="A0A5C8V4Q5"/>
<dbReference type="Proteomes" id="UP000321456">
    <property type="component" value="Unassembled WGS sequence"/>
</dbReference>
<keyword evidence="1" id="KW-0175">Coiled coil</keyword>
<accession>A0A5C8V4Q5</accession>
<comment type="caution">
    <text evidence="2">The sequence shown here is derived from an EMBL/GenBank/DDBJ whole genome shotgun (WGS) entry which is preliminary data.</text>
</comment>
<organism evidence="2 3">
    <name type="scientific">Flagellimonas hymeniacidonis</name>
    <dbReference type="NCBI Taxonomy" id="2603628"/>
    <lineage>
        <taxon>Bacteria</taxon>
        <taxon>Pseudomonadati</taxon>
        <taxon>Bacteroidota</taxon>
        <taxon>Flavobacteriia</taxon>
        <taxon>Flavobacteriales</taxon>
        <taxon>Flavobacteriaceae</taxon>
        <taxon>Flagellimonas</taxon>
    </lineage>
</organism>
<protein>
    <submittedName>
        <fullName evidence="2">Uncharacterized protein</fullName>
    </submittedName>
</protein>
<sequence length="277" mass="32282">MKKGGKLGDNTDLFVNIFKESHKSCLDQFNIVLSSTKEITTPELVGKIESLVNKIGIDITQREELFDNTQKQRTSKEDDNLKKIKVFLLNRLSLLQKELDLEQEEWANQILEEEGGSFDYEKTRKEIIEYLGIKPHTSFKSKNNANSKKKDNNIVESSEEIFGIKQLFKNEEQFEKVICSLVENEFIIAKMDAGYEWIFSETKEYKTIQTVIALMVVLETKNYLKLNAKAVYRYIKAEFGITMNKSTYSRSSNALKQDYEKPKTNNFRYISLFRDIL</sequence>
<proteinExistence type="predicted"/>
<keyword evidence="3" id="KW-1185">Reference proteome</keyword>
<evidence type="ECO:0000313" key="2">
    <source>
        <dbReference type="EMBL" id="TXN36079.1"/>
    </source>
</evidence>
<feature type="coiled-coil region" evidence="1">
    <location>
        <begin position="85"/>
        <end position="114"/>
    </location>
</feature>
<dbReference type="EMBL" id="VRUR01000002">
    <property type="protein sequence ID" value="TXN36079.1"/>
    <property type="molecule type" value="Genomic_DNA"/>
</dbReference>
<evidence type="ECO:0000313" key="3">
    <source>
        <dbReference type="Proteomes" id="UP000321456"/>
    </source>
</evidence>
<gene>
    <name evidence="2" type="ORF">FVB32_16095</name>
</gene>
<dbReference type="RefSeq" id="WP_147744850.1">
    <property type="nucleotide sequence ID" value="NZ_VRUR01000002.1"/>
</dbReference>
<evidence type="ECO:0000256" key="1">
    <source>
        <dbReference type="SAM" id="Coils"/>
    </source>
</evidence>